<dbReference type="PROSITE" id="PS50977">
    <property type="entry name" value="HTH_TETR_2"/>
    <property type="match status" value="1"/>
</dbReference>
<evidence type="ECO:0000313" key="7">
    <source>
        <dbReference type="EMBL" id="GAA4532158.1"/>
    </source>
</evidence>
<keyword evidence="1" id="KW-0805">Transcription regulation</keyword>
<protein>
    <submittedName>
        <fullName evidence="7">TetR/AcrR family transcriptional regulator</fullName>
    </submittedName>
</protein>
<feature type="compositionally biased region" description="Polar residues" evidence="5">
    <location>
        <begin position="10"/>
        <end position="21"/>
    </location>
</feature>
<feature type="domain" description="HTH tetR-type" evidence="6">
    <location>
        <begin position="26"/>
        <end position="86"/>
    </location>
</feature>
<dbReference type="InterPro" id="IPR001647">
    <property type="entry name" value="HTH_TetR"/>
</dbReference>
<keyword evidence="2 4" id="KW-0238">DNA-binding</keyword>
<evidence type="ECO:0000313" key="8">
    <source>
        <dbReference type="Proteomes" id="UP001501417"/>
    </source>
</evidence>
<evidence type="ECO:0000259" key="6">
    <source>
        <dbReference type="PROSITE" id="PS50977"/>
    </source>
</evidence>
<proteinExistence type="predicted"/>
<reference evidence="8" key="1">
    <citation type="journal article" date="2019" name="Int. J. Syst. Evol. Microbiol.">
        <title>The Global Catalogue of Microorganisms (GCM) 10K type strain sequencing project: providing services to taxonomists for standard genome sequencing and annotation.</title>
        <authorList>
            <consortium name="The Broad Institute Genomics Platform"/>
            <consortium name="The Broad Institute Genome Sequencing Center for Infectious Disease"/>
            <person name="Wu L."/>
            <person name="Ma J."/>
        </authorList>
    </citation>
    <scope>NUCLEOTIDE SEQUENCE [LARGE SCALE GENOMIC DNA]</scope>
    <source>
        <strain evidence="8">JCM 17782</strain>
    </source>
</reference>
<dbReference type="InterPro" id="IPR009057">
    <property type="entry name" value="Homeodomain-like_sf"/>
</dbReference>
<dbReference type="Gene3D" id="1.10.357.10">
    <property type="entry name" value="Tetracycline Repressor, domain 2"/>
    <property type="match status" value="1"/>
</dbReference>
<keyword evidence="3" id="KW-0804">Transcription</keyword>
<dbReference type="PANTHER" id="PTHR47506:SF3">
    <property type="entry name" value="HTH-TYPE TRANSCRIPTIONAL REGULATOR LMRA"/>
    <property type="match status" value="1"/>
</dbReference>
<evidence type="ECO:0000256" key="4">
    <source>
        <dbReference type="PROSITE-ProRule" id="PRU00335"/>
    </source>
</evidence>
<dbReference type="Proteomes" id="UP001501417">
    <property type="component" value="Unassembled WGS sequence"/>
</dbReference>
<comment type="caution">
    <text evidence="7">The sequence shown here is derived from an EMBL/GenBank/DDBJ whole genome shotgun (WGS) entry which is preliminary data.</text>
</comment>
<dbReference type="PANTHER" id="PTHR47506">
    <property type="entry name" value="TRANSCRIPTIONAL REGULATORY PROTEIN"/>
    <property type="match status" value="1"/>
</dbReference>
<dbReference type="Pfam" id="PF00440">
    <property type="entry name" value="TetR_N"/>
    <property type="match status" value="1"/>
</dbReference>
<keyword evidence="8" id="KW-1185">Reference proteome</keyword>
<evidence type="ECO:0000256" key="1">
    <source>
        <dbReference type="ARBA" id="ARBA00023015"/>
    </source>
</evidence>
<feature type="region of interest" description="Disordered" evidence="5">
    <location>
        <begin position="1"/>
        <end position="28"/>
    </location>
</feature>
<name>A0ABP8RA92_9MYCO</name>
<dbReference type="SUPFAM" id="SSF48498">
    <property type="entry name" value="Tetracyclin repressor-like, C-terminal domain"/>
    <property type="match status" value="1"/>
</dbReference>
<accession>A0ABP8RA92</accession>
<dbReference type="Pfam" id="PF21993">
    <property type="entry name" value="TetR_C_13_2"/>
    <property type="match status" value="1"/>
</dbReference>
<evidence type="ECO:0000256" key="5">
    <source>
        <dbReference type="SAM" id="MobiDB-lite"/>
    </source>
</evidence>
<feature type="DNA-binding region" description="H-T-H motif" evidence="4">
    <location>
        <begin position="49"/>
        <end position="68"/>
    </location>
</feature>
<evidence type="ECO:0000256" key="2">
    <source>
        <dbReference type="ARBA" id="ARBA00023125"/>
    </source>
</evidence>
<sequence>MTLATGDTRVATTSETVQDLTPTKRGGTRRRMLASAAEVMRERGAAGVTIDAVLARSGAPRGSVYYHFPDGRNQILIEALRYSGDSITAMIDDAAEQGARVLLGKFVEFWERLLTEGGFNAGCPVVAAAIGSDDDDAQLSAEAGAILGRWCASLTRAFTHDGFDEPCAASLAVMSVAALEGAIVLSRSTGSIDPLRQVGDQLEFLIKAREFVLRNNIGE</sequence>
<dbReference type="InterPro" id="IPR054156">
    <property type="entry name" value="YxaF_TetR_C"/>
</dbReference>
<dbReference type="InterPro" id="IPR036271">
    <property type="entry name" value="Tet_transcr_reg_TetR-rel_C_sf"/>
</dbReference>
<dbReference type="SUPFAM" id="SSF46689">
    <property type="entry name" value="Homeodomain-like"/>
    <property type="match status" value="1"/>
</dbReference>
<evidence type="ECO:0000256" key="3">
    <source>
        <dbReference type="ARBA" id="ARBA00023163"/>
    </source>
</evidence>
<organism evidence="7 8">
    <name type="scientific">Mycobacterium paraffinicum</name>
    <dbReference type="NCBI Taxonomy" id="53378"/>
    <lineage>
        <taxon>Bacteria</taxon>
        <taxon>Bacillati</taxon>
        <taxon>Actinomycetota</taxon>
        <taxon>Actinomycetes</taxon>
        <taxon>Mycobacteriales</taxon>
        <taxon>Mycobacteriaceae</taxon>
        <taxon>Mycobacterium</taxon>
    </lineage>
</organism>
<dbReference type="EMBL" id="BAABGF010000001">
    <property type="protein sequence ID" value="GAA4532158.1"/>
    <property type="molecule type" value="Genomic_DNA"/>
</dbReference>
<gene>
    <name evidence="7" type="ORF">GCM10023161_01020</name>
</gene>